<dbReference type="Proteomes" id="UP000379480">
    <property type="component" value="Unassembled WGS sequence"/>
</dbReference>
<evidence type="ECO:0000259" key="5">
    <source>
        <dbReference type="Pfam" id="PF13649"/>
    </source>
</evidence>
<dbReference type="Gene3D" id="3.40.50.150">
    <property type="entry name" value="Vaccinia Virus protein VP39"/>
    <property type="match status" value="1"/>
</dbReference>
<dbReference type="GO" id="GO:0002098">
    <property type="term" value="P:tRNA wobble uridine modification"/>
    <property type="evidence" value="ECO:0007669"/>
    <property type="project" value="InterPro"/>
</dbReference>
<feature type="binding site" evidence="3 4">
    <location>
        <begin position="137"/>
        <end position="138"/>
    </location>
    <ligand>
        <name>S-adenosyl-L-methionine</name>
        <dbReference type="ChEBI" id="CHEBI:59789"/>
    </ligand>
</feature>
<gene>
    <name evidence="3 6" type="primary">cmoA</name>
    <name evidence="6" type="ORF">PS723_02577</name>
</gene>
<comment type="similarity">
    <text evidence="3">Belongs to the class I-like SAM-binding methyltransferase superfamily. Cx-SAM synthase family.</text>
</comment>
<evidence type="ECO:0000256" key="2">
    <source>
        <dbReference type="ARBA" id="ARBA00022691"/>
    </source>
</evidence>
<organism evidence="6 7">
    <name type="scientific">Pseudomonas fluorescens</name>
    <dbReference type="NCBI Taxonomy" id="294"/>
    <lineage>
        <taxon>Bacteria</taxon>
        <taxon>Pseudomonadati</taxon>
        <taxon>Pseudomonadota</taxon>
        <taxon>Gammaproteobacteria</taxon>
        <taxon>Pseudomonadales</taxon>
        <taxon>Pseudomonadaceae</taxon>
        <taxon>Pseudomonas</taxon>
    </lineage>
</organism>
<dbReference type="PIRSF" id="PIRSF006325">
    <property type="entry name" value="MeTrfase_bac"/>
    <property type="match status" value="1"/>
</dbReference>
<keyword evidence="2 3" id="KW-0949">S-adenosyl-L-methionine</keyword>
<dbReference type="NCBIfam" id="NF011995">
    <property type="entry name" value="PRK15451.1"/>
    <property type="match status" value="1"/>
</dbReference>
<evidence type="ECO:0000313" key="6">
    <source>
        <dbReference type="EMBL" id="VVO00205.1"/>
    </source>
</evidence>
<feature type="binding site" evidence="3 4">
    <location>
        <begin position="169"/>
        <end position="170"/>
    </location>
    <ligand>
        <name>S-adenosyl-L-methionine</name>
        <dbReference type="ChEBI" id="CHEBI:59789"/>
    </ligand>
</feature>
<evidence type="ECO:0000256" key="3">
    <source>
        <dbReference type="HAMAP-Rule" id="MF_01589"/>
    </source>
</evidence>
<dbReference type="PANTHER" id="PTHR43861:SF2">
    <property type="entry name" value="CARBOXY-S-ADENOSYL-L-METHIONINE SYNTHASE"/>
    <property type="match status" value="1"/>
</dbReference>
<feature type="binding site" evidence="3 4">
    <location>
        <position position="87"/>
    </location>
    <ligand>
        <name>S-adenosyl-L-methionine</name>
        <dbReference type="ChEBI" id="CHEBI:59789"/>
    </ligand>
</feature>
<dbReference type="NCBIfam" id="TIGR00740">
    <property type="entry name" value="carboxy-S-adenosyl-L-methionine synthase CmoA"/>
    <property type="match status" value="1"/>
</dbReference>
<comment type="catalytic activity">
    <reaction evidence="3">
        <text>prephenate + S-adenosyl-L-methionine = carboxy-S-adenosyl-L-methionine + 3-phenylpyruvate + H2O</text>
        <dbReference type="Rhea" id="RHEA:51692"/>
        <dbReference type="ChEBI" id="CHEBI:15377"/>
        <dbReference type="ChEBI" id="CHEBI:18005"/>
        <dbReference type="ChEBI" id="CHEBI:29934"/>
        <dbReference type="ChEBI" id="CHEBI:59789"/>
        <dbReference type="ChEBI" id="CHEBI:134278"/>
    </reaction>
</comment>
<evidence type="ECO:0000256" key="4">
    <source>
        <dbReference type="PIRSR" id="PIRSR006325-1"/>
    </source>
</evidence>
<sequence>MRPRPNAAFGSCYKGSRLPQRFIRQPAHPRANLAKMPAFSTDTAGTAVSKDPDRLFAQPLPQVPDFAFNEDVVRVFPDMIKRSVPGYPTIVENLGVLAAQFAQPNSVLYDLGSSLGAVTQALRRHVRTDGCRVIAVDNSAAMVERCREYLNGQDSMFQELLPVEVIEGDILALQFQPASVVALNFTLQFIAPDQRLALLGRIRQSLLPGGALILSEKLRFNDPEEHALLTDLHVAFKRANGYSELEIAQKRSAIENVMKPDSLEEHRERLLAAGFSKVVPWFQCLNFASLIALP</sequence>
<dbReference type="AlphaFoldDB" id="A0A5E7CJU9"/>
<feature type="binding site" evidence="3">
    <location>
        <position position="251"/>
    </location>
    <ligand>
        <name>S-adenosyl-L-methionine</name>
        <dbReference type="ChEBI" id="CHEBI:59789"/>
    </ligand>
</feature>
<dbReference type="CDD" id="cd02440">
    <property type="entry name" value="AdoMet_MTases"/>
    <property type="match status" value="1"/>
</dbReference>
<evidence type="ECO:0000256" key="1">
    <source>
        <dbReference type="ARBA" id="ARBA00022679"/>
    </source>
</evidence>
<dbReference type="EMBL" id="CABVHY010000011">
    <property type="protein sequence ID" value="VVO00205.1"/>
    <property type="molecule type" value="Genomic_DNA"/>
</dbReference>
<comment type="function">
    <text evidence="3">Catalyzes the conversion of S-adenosyl-L-methionine (SAM) to carboxy-S-adenosyl-L-methionine (Cx-SAM).</text>
</comment>
<feature type="binding site" evidence="3 4">
    <location>
        <begin position="112"/>
        <end position="114"/>
    </location>
    <ligand>
        <name>S-adenosyl-L-methionine</name>
        <dbReference type="ChEBI" id="CHEBI:59789"/>
    </ligand>
</feature>
<comment type="subunit">
    <text evidence="3">Homodimer.</text>
</comment>
<keyword evidence="1 3" id="KW-0808">Transferase</keyword>
<proteinExistence type="inferred from homology"/>
<protein>
    <recommendedName>
        <fullName evidence="3">Carboxy-S-adenosyl-L-methionine synthase</fullName>
        <shortName evidence="3">Cx-SAM synthase</shortName>
        <ecNumber evidence="3">2.1.3.-</ecNumber>
    </recommendedName>
</protein>
<dbReference type="InterPro" id="IPR029063">
    <property type="entry name" value="SAM-dependent_MTases_sf"/>
</dbReference>
<feature type="domain" description="Methyltransferase" evidence="5">
    <location>
        <begin position="110"/>
        <end position="210"/>
    </location>
</feature>
<dbReference type="GO" id="GO:0016743">
    <property type="term" value="F:carboxyl- or carbamoyltransferase activity"/>
    <property type="evidence" value="ECO:0007669"/>
    <property type="project" value="UniProtKB-UniRule"/>
</dbReference>
<name>A0A5E7CJU9_PSEFL</name>
<reference evidence="6 7" key="1">
    <citation type="submission" date="2019-09" db="EMBL/GenBank/DDBJ databases">
        <authorList>
            <person name="Chandra G."/>
            <person name="Truman W A."/>
        </authorList>
    </citation>
    <scope>NUCLEOTIDE SEQUENCE [LARGE SCALE GENOMIC DNA]</scope>
    <source>
        <strain evidence="6">PS723</strain>
    </source>
</reference>
<dbReference type="Pfam" id="PF13649">
    <property type="entry name" value="Methyltransf_25"/>
    <property type="match status" value="1"/>
</dbReference>
<dbReference type="InterPro" id="IPR005271">
    <property type="entry name" value="CmoA"/>
</dbReference>
<accession>A0A5E7CJU9</accession>
<dbReference type="PANTHER" id="PTHR43861">
    <property type="entry name" value="TRANS-ACONITATE 2-METHYLTRANSFERASE-RELATED"/>
    <property type="match status" value="1"/>
</dbReference>
<dbReference type="GO" id="GO:1904047">
    <property type="term" value="F:S-adenosyl-L-methionine binding"/>
    <property type="evidence" value="ECO:0007669"/>
    <property type="project" value="UniProtKB-UniRule"/>
</dbReference>
<feature type="binding site" evidence="3 4">
    <location>
        <position position="184"/>
    </location>
    <ligand>
        <name>S-adenosyl-L-methionine</name>
        <dbReference type="ChEBI" id="CHEBI:59789"/>
    </ligand>
</feature>
<dbReference type="EC" id="2.1.3.-" evidence="3"/>
<dbReference type="HAMAP" id="MF_01589">
    <property type="entry name" value="Cx_SAM_synthase"/>
    <property type="match status" value="1"/>
</dbReference>
<evidence type="ECO:0000313" key="7">
    <source>
        <dbReference type="Proteomes" id="UP000379480"/>
    </source>
</evidence>
<dbReference type="InterPro" id="IPR041698">
    <property type="entry name" value="Methyltransf_25"/>
</dbReference>
<dbReference type="SUPFAM" id="SSF53335">
    <property type="entry name" value="S-adenosyl-L-methionine-dependent methyltransferases"/>
    <property type="match status" value="1"/>
</dbReference>